<dbReference type="GO" id="GO:0005737">
    <property type="term" value="C:cytoplasm"/>
    <property type="evidence" value="ECO:0007669"/>
    <property type="project" value="TreeGrafter"/>
</dbReference>
<dbReference type="InterPro" id="IPR001173">
    <property type="entry name" value="Glyco_trans_2-like"/>
</dbReference>
<dbReference type="EMBL" id="GDRN01079474">
    <property type="protein sequence ID" value="JAI62402.1"/>
    <property type="molecule type" value="Transcribed_RNA"/>
</dbReference>
<feature type="transmembrane region" description="Helical" evidence="1">
    <location>
        <begin position="63"/>
        <end position="85"/>
    </location>
</feature>
<organism evidence="3">
    <name type="scientific">Scylla olivacea</name>
    <name type="common">Orange mud crab</name>
    <name type="synonym">Cancer olivacea</name>
    <dbReference type="NCBI Taxonomy" id="85551"/>
    <lineage>
        <taxon>Eukaryota</taxon>
        <taxon>Metazoa</taxon>
        <taxon>Ecdysozoa</taxon>
        <taxon>Arthropoda</taxon>
        <taxon>Crustacea</taxon>
        <taxon>Multicrustacea</taxon>
        <taxon>Malacostraca</taxon>
        <taxon>Eumalacostraca</taxon>
        <taxon>Eucarida</taxon>
        <taxon>Decapoda</taxon>
        <taxon>Pleocyemata</taxon>
        <taxon>Brachyura</taxon>
        <taxon>Eubrachyura</taxon>
        <taxon>Portunoidea</taxon>
        <taxon>Portunidae</taxon>
        <taxon>Portuninae</taxon>
        <taxon>Scylla</taxon>
    </lineage>
</organism>
<dbReference type="InterPro" id="IPR027389">
    <property type="entry name" value="B_mannosylTrfase_Bre-3/Egh"/>
</dbReference>
<sequence>MVVSWVSSAFSEKLHTTKHVAHVCLLLIVVFLFEVGAGGLWGGTPTTAAYPPLVTLLFQLLRLLPLLALPQAVFNFLGFICFNAFPERAKLKGSPLLAPFLCLRVVTRGDYPDLVRTNVNRNLNTCLRVGLEKFMIEVVTDKKIDLPENQRIRQVVVPSSYRPKSGALFKARALQYCLEEDVNLLADTDWIVHLDEETLATEAAIRGILNFVIEGRHQFGQGLITYANENIKNWFTTLADSFRVSDDMGKLRFQFKVFHKPLFGWKGSYVVTQVKIYIAI</sequence>
<feature type="domain" description="Glycosyltransferase 2-like" evidence="2">
    <location>
        <begin position="190"/>
        <end position="275"/>
    </location>
</feature>
<proteinExistence type="predicted"/>
<keyword evidence="1" id="KW-0472">Membrane</keyword>
<feature type="transmembrane region" description="Helical" evidence="1">
    <location>
        <begin position="20"/>
        <end position="43"/>
    </location>
</feature>
<accession>A0A0N7ZBR7</accession>
<dbReference type="Pfam" id="PF13632">
    <property type="entry name" value="Glyco_trans_2_3"/>
    <property type="match status" value="1"/>
</dbReference>
<evidence type="ECO:0000259" key="2">
    <source>
        <dbReference type="Pfam" id="PF13632"/>
    </source>
</evidence>
<name>A0A0N7ZBR7_SCYOL</name>
<evidence type="ECO:0000256" key="1">
    <source>
        <dbReference type="SAM" id="Phobius"/>
    </source>
</evidence>
<dbReference type="EMBL" id="GDRN01079476">
    <property type="protein sequence ID" value="JAI62400.1"/>
    <property type="molecule type" value="Transcribed_RNA"/>
</dbReference>
<dbReference type="PANTHER" id="PTHR16779:SF1">
    <property type="entry name" value="BETA-1,4-MANNOSYLTRANSFERASE EGH"/>
    <property type="match status" value="1"/>
</dbReference>
<keyword evidence="1" id="KW-0812">Transmembrane</keyword>
<reference evidence="3" key="1">
    <citation type="submission" date="2015-09" db="EMBL/GenBank/DDBJ databases">
        <title>Scylla olivacea transcriptome.</title>
        <authorList>
            <person name="Ikhwanuddin M."/>
        </authorList>
    </citation>
    <scope>NUCLEOTIDE SEQUENCE</scope>
</reference>
<keyword evidence="1" id="KW-1133">Transmembrane helix</keyword>
<evidence type="ECO:0000313" key="3">
    <source>
        <dbReference type="EMBL" id="JAI62400.1"/>
    </source>
</evidence>
<protein>
    <recommendedName>
        <fullName evidence="2">Glycosyltransferase 2-like domain-containing protein</fullName>
    </recommendedName>
</protein>
<dbReference type="GO" id="GO:0019187">
    <property type="term" value="F:beta-1,4-mannosyltransferase activity"/>
    <property type="evidence" value="ECO:0007669"/>
    <property type="project" value="InterPro"/>
</dbReference>
<dbReference type="PANTHER" id="PTHR16779">
    <property type="entry name" value="BETA-1,4-MANNOSYLTRANSFERASE EGH"/>
    <property type="match status" value="1"/>
</dbReference>
<dbReference type="AlphaFoldDB" id="A0A0N7ZBR7"/>